<evidence type="ECO:0000313" key="7">
    <source>
        <dbReference type="EMBL" id="CAB9494514.1"/>
    </source>
</evidence>
<proteinExistence type="predicted"/>
<evidence type="ECO:0000256" key="4">
    <source>
        <dbReference type="SAM" id="SignalP"/>
    </source>
</evidence>
<evidence type="ECO:0000256" key="1">
    <source>
        <dbReference type="ARBA" id="ARBA00022729"/>
    </source>
</evidence>
<evidence type="ECO:0000259" key="6">
    <source>
        <dbReference type="Pfam" id="PF13435"/>
    </source>
</evidence>
<dbReference type="InterPro" id="IPR051829">
    <property type="entry name" value="Multiheme_Cytochr_ET"/>
</dbReference>
<feature type="chain" id="PRO_5029692195" evidence="4">
    <location>
        <begin position="23"/>
        <end position="742"/>
    </location>
</feature>
<sequence>MPRIVVLALTLLFVFSSYASYASESSQCVSCHAEQVKQWRTSDHGKAMDHATNETVLGNFDNATTTHFSQRATFSRKNGKFLATLTEAGEATQYTISYVFGHYPLQQFLIETEKGRLQVFPFAWDSRDEKEGGQRWYPNYQDEDIGVNDRLHWKQPMQNWNGMCADCHSTGLTRNFDADTSTFNSHFDAINVSCASCHGDMANHYKQNSNTLSSTHASKTDTATSNDTPPYSHNTLSTGEQKAMGQWLLKEGDKIASWQELENGEYRPAKRDNSFMDTCFGCHSLRSPLTDGINPEHHYLDQFTPSLLISPLYFADGQIKEEVYVYGSFLQSRMYEAGVNCIDCHNPHTMKLKVEGNGLCLQCHSAQAYEGEKHTKHPSDSEASQCVNCHMPTRTFMGVDARRDHSFSIPTPHVSAKTGAPNACLNCHENDNDWVSKQLNEWYGRDATLNSDEEKYIAFMHGEAMGKNEMLRLAHAKTLPVIKRATVVTMLSSRIEALSDKDLRPFIRNKEPLLRLAAAQAGRTLPAGERLKSYKGLLNDKYKSVRVAAVNNLIGLGIDSAAFKQALDELKVSNIINQWRGEGNLNQSMIEYQLGNIQETETLLKQGIKVDPFFEANYINLAELYRSQNKAALEKQTLEEAVKAVPTSDIVYYSLGMLNIRQQNKPAAVKLFKKASELAPTNTQNWYIYALALDNIGKTQNAITVLKEGLSHVRDSRLIELGMSFSQKLGDRESFTYFRSLG</sequence>
<dbReference type="Gene3D" id="1.10.1130.10">
    <property type="entry name" value="Flavocytochrome C3, Chain A"/>
    <property type="match status" value="2"/>
</dbReference>
<dbReference type="Pfam" id="PF13435">
    <property type="entry name" value="Cytochrome_C554"/>
    <property type="match status" value="2"/>
</dbReference>
<feature type="domain" description="Doubled CXXCH motif" evidence="5">
    <location>
        <begin position="340"/>
        <end position="367"/>
    </location>
</feature>
<evidence type="ECO:0000256" key="3">
    <source>
        <dbReference type="SAM" id="MobiDB-lite"/>
    </source>
</evidence>
<dbReference type="SMART" id="SM00028">
    <property type="entry name" value="TPR"/>
    <property type="match status" value="3"/>
</dbReference>
<dbReference type="RefSeq" id="WP_179983863.1">
    <property type="nucleotide sequence ID" value="NZ_LR812090.1"/>
</dbReference>
<dbReference type="GO" id="GO:0042597">
    <property type="term" value="C:periplasmic space"/>
    <property type="evidence" value="ECO:0007669"/>
    <property type="project" value="InterPro"/>
</dbReference>
<dbReference type="PANTHER" id="PTHR35038">
    <property type="entry name" value="DISSIMILATORY SULFITE REDUCTASE SIRA"/>
    <property type="match status" value="1"/>
</dbReference>
<keyword evidence="2" id="KW-0802">TPR repeat</keyword>
<dbReference type="PROSITE" id="PS50005">
    <property type="entry name" value="TPR"/>
    <property type="match status" value="1"/>
</dbReference>
<organism evidence="7 8">
    <name type="scientific">Alteromonas macleodii</name>
    <name type="common">Pseudoalteromonas macleodii</name>
    <dbReference type="NCBI Taxonomy" id="28108"/>
    <lineage>
        <taxon>Bacteria</taxon>
        <taxon>Pseudomonadati</taxon>
        <taxon>Pseudomonadota</taxon>
        <taxon>Gammaproteobacteria</taxon>
        <taxon>Alteromonadales</taxon>
        <taxon>Alteromonadaceae</taxon>
        <taxon>Alteromonas/Salinimonas group</taxon>
        <taxon>Alteromonas</taxon>
    </lineage>
</organism>
<keyword evidence="1 4" id="KW-0732">Signal</keyword>
<evidence type="ECO:0000256" key="2">
    <source>
        <dbReference type="PROSITE-ProRule" id="PRU00339"/>
    </source>
</evidence>
<protein>
    <submittedName>
        <fullName evidence="7">Putative enzyme of heme biosynthesis</fullName>
    </submittedName>
</protein>
<feature type="repeat" description="TPR" evidence="2">
    <location>
        <begin position="649"/>
        <end position="682"/>
    </location>
</feature>
<feature type="region of interest" description="Disordered" evidence="3">
    <location>
        <begin position="211"/>
        <end position="239"/>
    </location>
</feature>
<evidence type="ECO:0000259" key="5">
    <source>
        <dbReference type="Pfam" id="PF09699"/>
    </source>
</evidence>
<dbReference type="Proteomes" id="UP000509458">
    <property type="component" value="Chromosome"/>
</dbReference>
<dbReference type="InterPro" id="IPR011990">
    <property type="entry name" value="TPR-like_helical_dom_sf"/>
</dbReference>
<gene>
    <name evidence="7" type="ORF">ALFOR1_31505</name>
</gene>
<feature type="domain" description="Cytochrome c-552/4" evidence="6">
    <location>
        <begin position="160"/>
        <end position="199"/>
    </location>
</feature>
<dbReference type="CDD" id="cd08168">
    <property type="entry name" value="Cytochrom_C3"/>
    <property type="match status" value="1"/>
</dbReference>
<evidence type="ECO:0000313" key="8">
    <source>
        <dbReference type="Proteomes" id="UP000509458"/>
    </source>
</evidence>
<dbReference type="InterPro" id="IPR023155">
    <property type="entry name" value="Cyt_c-552/4"/>
</dbReference>
<dbReference type="InterPro" id="IPR019734">
    <property type="entry name" value="TPR_rpt"/>
</dbReference>
<dbReference type="InterPro" id="IPR010177">
    <property type="entry name" value="Paired_CXXCH_1"/>
</dbReference>
<feature type="signal peptide" evidence="4">
    <location>
        <begin position="1"/>
        <end position="22"/>
    </location>
</feature>
<name>A0A6T9Y1B6_ALTMA</name>
<dbReference type="GO" id="GO:0042279">
    <property type="term" value="F:nitrite reductase (cytochrome, ammonia-forming) activity"/>
    <property type="evidence" value="ECO:0007669"/>
    <property type="project" value="InterPro"/>
</dbReference>
<dbReference type="Pfam" id="PF13181">
    <property type="entry name" value="TPR_8"/>
    <property type="match status" value="1"/>
</dbReference>
<dbReference type="SUPFAM" id="SSF48695">
    <property type="entry name" value="Multiheme cytochromes"/>
    <property type="match status" value="1"/>
</dbReference>
<dbReference type="Gene3D" id="1.25.40.10">
    <property type="entry name" value="Tetratricopeptide repeat domain"/>
    <property type="match status" value="1"/>
</dbReference>
<dbReference type="AlphaFoldDB" id="A0A6T9Y1B6"/>
<dbReference type="EMBL" id="LR812090">
    <property type="protein sequence ID" value="CAB9494514.1"/>
    <property type="molecule type" value="Genomic_DNA"/>
</dbReference>
<accession>A0A6T9Y1B6</accession>
<dbReference type="Pfam" id="PF09699">
    <property type="entry name" value="Paired_CXXCH_1"/>
    <property type="match status" value="1"/>
</dbReference>
<feature type="domain" description="Cytochrome c-552/4" evidence="6">
    <location>
        <begin position="27"/>
        <end position="54"/>
    </location>
</feature>
<reference evidence="7 8" key="1">
    <citation type="submission" date="2020-06" db="EMBL/GenBank/DDBJ databases">
        <authorList>
            <person name="Duchaud E."/>
        </authorList>
    </citation>
    <scope>NUCLEOTIDE SEQUENCE [LARGE SCALE GENOMIC DNA]</scope>
    <source>
        <strain evidence="7">Alteromonas fortis</strain>
    </source>
</reference>
<dbReference type="PANTHER" id="PTHR35038:SF8">
    <property type="entry name" value="C-TYPE POLYHEME CYTOCHROME OMCC"/>
    <property type="match status" value="1"/>
</dbReference>
<dbReference type="Pfam" id="PF02335">
    <property type="entry name" value="Cytochrom_C552"/>
    <property type="match status" value="1"/>
</dbReference>
<dbReference type="InterPro" id="IPR003321">
    <property type="entry name" value="Cyt_c552"/>
</dbReference>
<dbReference type="SUPFAM" id="SSF48452">
    <property type="entry name" value="TPR-like"/>
    <property type="match status" value="1"/>
</dbReference>
<dbReference type="InterPro" id="IPR036280">
    <property type="entry name" value="Multihaem_cyt_sf"/>
</dbReference>